<dbReference type="AlphaFoldDB" id="A0A1H3YHF6"/>
<sequence length="211" mass="22372">MNRIGIFGTSGMARETGDIAWALGLEPVYVARDESELGAWNFSAQIILEQDIGQYTEMPYVIGIGEGSIRKAVARRFRDQLRFTNLIHPSATFGTAQREVLESCMGTVVAAGARFTSGISVGDFCIFNQNTTIAHDCVVGSFVHVAPGANISGNVYLQDGCWIGAGAVINQGNLTKKLKVGDNTVVGSGAVVTNDCAPNAVYVGVPAKRVK</sequence>
<dbReference type="EMBL" id="FNRJ01000001">
    <property type="protein sequence ID" value="SEA10977.1"/>
    <property type="molecule type" value="Genomic_DNA"/>
</dbReference>
<dbReference type="SUPFAM" id="SSF51161">
    <property type="entry name" value="Trimeric LpxA-like enzymes"/>
    <property type="match status" value="1"/>
</dbReference>
<reference evidence="5" key="1">
    <citation type="submission" date="2016-10" db="EMBL/GenBank/DDBJ databases">
        <authorList>
            <person name="Varghese N."/>
            <person name="Submissions S."/>
        </authorList>
    </citation>
    <scope>NUCLEOTIDE SEQUENCE [LARGE SCALE GENOMIC DNA]</scope>
    <source>
        <strain evidence="5">DSM 11526</strain>
    </source>
</reference>
<dbReference type="CDD" id="cd03360">
    <property type="entry name" value="LbH_AT_putative"/>
    <property type="match status" value="1"/>
</dbReference>
<protein>
    <submittedName>
        <fullName evidence="4">Sugar O-acyltransferase, sialic acid O-acetyltransferase NeuD family</fullName>
    </submittedName>
</protein>
<dbReference type="OrthoDB" id="9794407at2"/>
<evidence type="ECO:0000313" key="4">
    <source>
        <dbReference type="EMBL" id="SEA10977.1"/>
    </source>
</evidence>
<evidence type="ECO:0000256" key="3">
    <source>
        <dbReference type="PIRSR" id="PIRSR620019-2"/>
    </source>
</evidence>
<feature type="binding site" evidence="3">
    <location>
        <position position="65"/>
    </location>
    <ligand>
        <name>substrate</name>
    </ligand>
</feature>
<keyword evidence="5" id="KW-1185">Reference proteome</keyword>
<dbReference type="Gene3D" id="3.40.50.20">
    <property type="match status" value="1"/>
</dbReference>
<accession>A0A1H3YHF6</accession>
<gene>
    <name evidence="4" type="ORF">SAMN02745729_101484</name>
</gene>
<dbReference type="Gene3D" id="2.160.10.10">
    <property type="entry name" value="Hexapeptide repeat proteins"/>
    <property type="match status" value="1"/>
</dbReference>
<feature type="site" description="Increases basicity of active site His" evidence="2">
    <location>
        <position position="136"/>
    </location>
</feature>
<feature type="binding site" evidence="3">
    <location>
        <position position="144"/>
    </location>
    <ligand>
        <name>acetyl-CoA</name>
        <dbReference type="ChEBI" id="CHEBI:57288"/>
    </ligand>
</feature>
<keyword evidence="4" id="KW-0808">Transferase</keyword>
<dbReference type="InterPro" id="IPR020019">
    <property type="entry name" value="AcTrfase_PglD-like"/>
</dbReference>
<dbReference type="PANTHER" id="PTHR43300:SF7">
    <property type="entry name" value="UDP-N-ACETYLBACILLOSAMINE N-ACETYLTRANSFERASE"/>
    <property type="match status" value="1"/>
</dbReference>
<keyword evidence="4" id="KW-0012">Acyltransferase</keyword>
<dbReference type="Proteomes" id="UP000242469">
    <property type="component" value="Unassembled WGS sequence"/>
</dbReference>
<feature type="active site" description="Proton acceptor" evidence="2">
    <location>
        <position position="135"/>
    </location>
</feature>
<dbReference type="InterPro" id="IPR011004">
    <property type="entry name" value="Trimer_LpxA-like_sf"/>
</dbReference>
<dbReference type="RefSeq" id="WP_091822490.1">
    <property type="nucleotide sequence ID" value="NZ_FNRJ01000001.1"/>
</dbReference>
<name>A0A1H3YHF6_9GAMM</name>
<dbReference type="InterPro" id="IPR050179">
    <property type="entry name" value="Trans_hexapeptide_repeat"/>
</dbReference>
<dbReference type="PANTHER" id="PTHR43300">
    <property type="entry name" value="ACETYLTRANSFERASE"/>
    <property type="match status" value="1"/>
</dbReference>
<evidence type="ECO:0000256" key="1">
    <source>
        <dbReference type="ARBA" id="ARBA00007274"/>
    </source>
</evidence>
<evidence type="ECO:0000256" key="2">
    <source>
        <dbReference type="PIRSR" id="PIRSR620019-1"/>
    </source>
</evidence>
<comment type="similarity">
    <text evidence="1">Belongs to the transferase hexapeptide repeat family.</text>
</comment>
<dbReference type="STRING" id="1122198.SAMN02745729_101484"/>
<evidence type="ECO:0000313" key="5">
    <source>
        <dbReference type="Proteomes" id="UP000242469"/>
    </source>
</evidence>
<dbReference type="GO" id="GO:0016746">
    <property type="term" value="F:acyltransferase activity"/>
    <property type="evidence" value="ECO:0007669"/>
    <property type="project" value="UniProtKB-KW"/>
</dbReference>
<proteinExistence type="inferred from homology"/>
<organism evidence="4 5">
    <name type="scientific">Marinobacterium iners DSM 11526</name>
    <dbReference type="NCBI Taxonomy" id="1122198"/>
    <lineage>
        <taxon>Bacteria</taxon>
        <taxon>Pseudomonadati</taxon>
        <taxon>Pseudomonadota</taxon>
        <taxon>Gammaproteobacteria</taxon>
        <taxon>Oceanospirillales</taxon>
        <taxon>Oceanospirillaceae</taxon>
        <taxon>Marinobacterium</taxon>
    </lineage>
</organism>